<keyword evidence="2" id="KW-1185">Reference proteome</keyword>
<organism evidence="1 2">
    <name type="scientific">Neophaeococcomyces mojaviensis</name>
    <dbReference type="NCBI Taxonomy" id="3383035"/>
    <lineage>
        <taxon>Eukaryota</taxon>
        <taxon>Fungi</taxon>
        <taxon>Dikarya</taxon>
        <taxon>Ascomycota</taxon>
        <taxon>Pezizomycotina</taxon>
        <taxon>Eurotiomycetes</taxon>
        <taxon>Chaetothyriomycetidae</taxon>
        <taxon>Chaetothyriales</taxon>
        <taxon>Chaetothyriales incertae sedis</taxon>
        <taxon>Neophaeococcomyces</taxon>
    </lineage>
</organism>
<comment type="caution">
    <text evidence="1">The sequence shown here is derived from an EMBL/GenBank/DDBJ whole genome shotgun (WGS) entry which is preliminary data.</text>
</comment>
<evidence type="ECO:0000313" key="2">
    <source>
        <dbReference type="Proteomes" id="UP001172386"/>
    </source>
</evidence>
<gene>
    <name evidence="1" type="ORF">H2198_006294</name>
</gene>
<dbReference type="Proteomes" id="UP001172386">
    <property type="component" value="Unassembled WGS sequence"/>
</dbReference>
<sequence>MAVEAKRKHVCKVCSKSFKRNTQEKPFACRYCHKRDLVVRHERTLHAEVYAKKRLAIQANKTQNTNDIDSITSSSDNSQDSAAEADEDADTIVVDLPWKPTSQAEPDGLRSPVSSGNAPERSNIQQPLSPIHNNDGGNPHQDLLPAVSLGNPGTSQYTITALNDFALSADMPTPNNDQDPGRSPGNANYQGQGMEAMEDLLMDMDIPNLDFFDPFLGSTYDNFALPALPDSNEFLSPLEQRSDTSSVTIPHANFALGTMPNGPEISTRNQQNAQRDPPATSGTRAGELIMTSHDKGTSAAAVKNKTPLFDEEAHAHTWTDLCSRLDASALSSFRLPTAALMRKWLRVYVDAFHVHFPFIHLPTLDFTKVSSPLTLAICAIGALYRLNRSAAVALHVKAVQCLDALEVNIPELILKQKLLHDWTRPTTKTESMMSRPLWHSQARLLSLMFATFSGDPLIVRKSFQDLGILSSVIAKTSLTSIALTLLQDYRMRLIQVKPKSSDRRLTSWNVWVERESSKRQVTLRTFVTHY</sequence>
<protein>
    <submittedName>
        <fullName evidence="1">Uncharacterized protein</fullName>
    </submittedName>
</protein>
<evidence type="ECO:0000313" key="1">
    <source>
        <dbReference type="EMBL" id="KAJ9654704.1"/>
    </source>
</evidence>
<name>A0ACC3A3N4_9EURO</name>
<proteinExistence type="predicted"/>
<accession>A0ACC3A3N4</accession>
<reference evidence="1" key="1">
    <citation type="submission" date="2022-10" db="EMBL/GenBank/DDBJ databases">
        <title>Culturing micro-colonial fungi from biological soil crusts in the Mojave desert and describing Neophaeococcomyces mojavensis, and introducing the new genera and species Taxawa tesnikishii.</title>
        <authorList>
            <person name="Kurbessoian T."/>
            <person name="Stajich J.E."/>
        </authorList>
    </citation>
    <scope>NUCLEOTIDE SEQUENCE</scope>
    <source>
        <strain evidence="1">JES_112</strain>
    </source>
</reference>
<dbReference type="EMBL" id="JAPDRQ010000114">
    <property type="protein sequence ID" value="KAJ9654704.1"/>
    <property type="molecule type" value="Genomic_DNA"/>
</dbReference>